<evidence type="ECO:0000256" key="14">
    <source>
        <dbReference type="ARBA" id="ARBA00022884"/>
    </source>
</evidence>
<dbReference type="EMBL" id="CATQJA010002631">
    <property type="protein sequence ID" value="CAJ0574560.1"/>
    <property type="molecule type" value="Genomic_DNA"/>
</dbReference>
<accession>A0AA36G185</accession>
<dbReference type="InterPro" id="IPR013087">
    <property type="entry name" value="Znf_C2H2_type"/>
</dbReference>
<sequence>MVEVNIHDIWRGNLDEEFAKIRALVKDYPYVAMDTEFPGVVATPMGQFRSKEDFNYQQVSCNVNMLKLIQVGFALVNDKGELPPGGDVWQFNFTFNLDSDMYSVESVEMLRAAGIDFAKLKTDGIGMEEFGDLLTTSGLITDERITWITFSSGYDFGYLTRAILNVELPKDESSFFSFHRILFPKCFDVKLLIRLPICQSAKLKGGLQEVADQLDVKRYGARHQAGSDALLTAKTFFKIKQQFFDGDSWNHVSKIVCGHLTGLGESRTVGGFPSSSQNLSSIIKEADVKVRAWYPEMPHPSQSNKGRKRRAKFTDEIQEDLKPQKAIKLLNQEVDLDLPGDGQFYCIECARYFADGDTMGKHKKSKPHKQQLRRLKEVPYSITEARAAGGMGVAPAIKNLTPGEVTAMNKAAKSDVKMAEEDSTK</sequence>
<evidence type="ECO:0000256" key="3">
    <source>
        <dbReference type="ARBA" id="ARBA00004496"/>
    </source>
</evidence>
<dbReference type="InterPro" id="IPR036236">
    <property type="entry name" value="Znf_C2H2_sf"/>
</dbReference>
<evidence type="ECO:0000256" key="6">
    <source>
        <dbReference type="ARBA" id="ARBA00022490"/>
    </source>
</evidence>
<evidence type="ECO:0000256" key="11">
    <source>
        <dbReference type="ARBA" id="ARBA00022801"/>
    </source>
</evidence>
<evidence type="ECO:0000256" key="21">
    <source>
        <dbReference type="ARBA" id="ARBA00068297"/>
    </source>
</evidence>
<evidence type="ECO:0000256" key="9">
    <source>
        <dbReference type="ARBA" id="ARBA00022723"/>
    </source>
</evidence>
<evidence type="ECO:0000259" key="23">
    <source>
        <dbReference type="PROSITE" id="PS50157"/>
    </source>
</evidence>
<evidence type="ECO:0000256" key="13">
    <source>
        <dbReference type="ARBA" id="ARBA00022839"/>
    </source>
</evidence>
<dbReference type="InterPro" id="IPR022755">
    <property type="entry name" value="Znf_C2H2_jaz"/>
</dbReference>
<reference evidence="24" key="1">
    <citation type="submission" date="2023-06" db="EMBL/GenBank/DDBJ databases">
        <authorList>
            <person name="Delattre M."/>
        </authorList>
    </citation>
    <scope>NUCLEOTIDE SEQUENCE</scope>
    <source>
        <strain evidence="24">AF72</strain>
    </source>
</reference>
<dbReference type="SUPFAM" id="SSF57667">
    <property type="entry name" value="beta-beta-alpha zinc fingers"/>
    <property type="match status" value="1"/>
</dbReference>
<evidence type="ECO:0000256" key="8">
    <source>
        <dbReference type="ARBA" id="ARBA00022722"/>
    </source>
</evidence>
<dbReference type="Gene3D" id="3.30.420.10">
    <property type="entry name" value="Ribonuclease H-like superfamily/Ribonuclease H"/>
    <property type="match status" value="1"/>
</dbReference>
<evidence type="ECO:0000256" key="15">
    <source>
        <dbReference type="ARBA" id="ARBA00023015"/>
    </source>
</evidence>
<evidence type="ECO:0000313" key="24">
    <source>
        <dbReference type="EMBL" id="CAJ0574560.1"/>
    </source>
</evidence>
<dbReference type="Pfam" id="PF12171">
    <property type="entry name" value="zf-C2H2_jaz"/>
    <property type="match status" value="1"/>
</dbReference>
<dbReference type="InterPro" id="IPR006941">
    <property type="entry name" value="RNase_CAF1"/>
</dbReference>
<dbReference type="InterPro" id="IPR003604">
    <property type="entry name" value="Matrin/U1-like-C_Znf_C2H2"/>
</dbReference>
<dbReference type="FunFam" id="3.30.160.60:FF:000299">
    <property type="entry name" value="Zinc finger protein 593"/>
    <property type="match status" value="1"/>
</dbReference>
<name>A0AA36G185_9BILA</name>
<proteinExistence type="inferred from homology"/>
<keyword evidence="25" id="KW-1185">Reference proteome</keyword>
<dbReference type="AlphaFoldDB" id="A0AA36G185"/>
<keyword evidence="12" id="KW-0862">Zinc</keyword>
<dbReference type="GO" id="GO:0004535">
    <property type="term" value="F:poly(A)-specific ribonuclease activity"/>
    <property type="evidence" value="ECO:0007669"/>
    <property type="project" value="UniProtKB-EC"/>
</dbReference>
<dbReference type="SUPFAM" id="SSF53098">
    <property type="entry name" value="Ribonuclease H-like"/>
    <property type="match status" value="1"/>
</dbReference>
<keyword evidence="8" id="KW-0540">Nuclease</keyword>
<keyword evidence="6" id="KW-0963">Cytoplasm</keyword>
<comment type="subunit">
    <text evidence="20">Associates with pre-60S ribosomal particles; released from the pre-60S particle very early in the cytoplasm.</text>
</comment>
<evidence type="ECO:0000313" key="25">
    <source>
        <dbReference type="Proteomes" id="UP001177023"/>
    </source>
</evidence>
<feature type="domain" description="C2H2-type" evidence="23">
    <location>
        <begin position="344"/>
        <end position="373"/>
    </location>
</feature>
<dbReference type="SMART" id="SM00451">
    <property type="entry name" value="ZnF_U1"/>
    <property type="match status" value="1"/>
</dbReference>
<evidence type="ECO:0000256" key="22">
    <source>
        <dbReference type="PROSITE-ProRule" id="PRU00042"/>
    </source>
</evidence>
<evidence type="ECO:0000256" key="4">
    <source>
        <dbReference type="ARBA" id="ARBA00008372"/>
    </source>
</evidence>
<dbReference type="Proteomes" id="UP001177023">
    <property type="component" value="Unassembled WGS sequence"/>
</dbReference>
<dbReference type="GO" id="GO:0043021">
    <property type="term" value="F:ribonucleoprotein complex binding"/>
    <property type="evidence" value="ECO:0007669"/>
    <property type="project" value="UniProtKB-ARBA"/>
</dbReference>
<dbReference type="InterPro" id="IPR012337">
    <property type="entry name" value="RNaseH-like_sf"/>
</dbReference>
<keyword evidence="17" id="KW-0539">Nucleus</keyword>
<keyword evidence="15" id="KW-0805">Transcription regulation</keyword>
<comment type="similarity">
    <text evidence="18">Belongs to the ZNF593/BUD20 C2H2-type zinc-finger protein family.</text>
</comment>
<dbReference type="PROSITE" id="PS00028">
    <property type="entry name" value="ZINC_FINGER_C2H2_1"/>
    <property type="match status" value="1"/>
</dbReference>
<evidence type="ECO:0000256" key="18">
    <source>
        <dbReference type="ARBA" id="ARBA00038064"/>
    </source>
</evidence>
<comment type="subcellular location">
    <subcellularLocation>
        <location evidence="3">Cytoplasm</location>
    </subcellularLocation>
    <subcellularLocation>
        <location evidence="2">Nucleus</location>
    </subcellularLocation>
</comment>
<evidence type="ECO:0000256" key="17">
    <source>
        <dbReference type="ARBA" id="ARBA00023242"/>
    </source>
</evidence>
<evidence type="ECO:0000256" key="2">
    <source>
        <dbReference type="ARBA" id="ARBA00004123"/>
    </source>
</evidence>
<dbReference type="GO" id="GO:0005634">
    <property type="term" value="C:nucleus"/>
    <property type="evidence" value="ECO:0007669"/>
    <property type="project" value="UniProtKB-SubCell"/>
</dbReference>
<evidence type="ECO:0000256" key="1">
    <source>
        <dbReference type="ARBA" id="ARBA00001663"/>
    </source>
</evidence>
<keyword evidence="9" id="KW-0479">Metal-binding</keyword>
<protein>
    <recommendedName>
        <fullName evidence="21">Zinc finger protein 593 homolog</fullName>
        <ecNumber evidence="5">3.1.13.4</ecNumber>
    </recommendedName>
</protein>
<comment type="similarity">
    <text evidence="4">Belongs to the CAF1 family.</text>
</comment>
<dbReference type="Gene3D" id="3.30.160.60">
    <property type="entry name" value="Classic Zinc Finger"/>
    <property type="match status" value="1"/>
</dbReference>
<comment type="caution">
    <text evidence="24">The sequence shown here is derived from an EMBL/GenBank/DDBJ whole genome shotgun (WGS) entry which is preliminary data.</text>
</comment>
<dbReference type="GO" id="GO:0008270">
    <property type="term" value="F:zinc ion binding"/>
    <property type="evidence" value="ECO:0007669"/>
    <property type="project" value="UniProtKB-KW"/>
</dbReference>
<evidence type="ECO:0000256" key="20">
    <source>
        <dbReference type="ARBA" id="ARBA00065398"/>
    </source>
</evidence>
<dbReference type="Pfam" id="PF04857">
    <property type="entry name" value="CAF1"/>
    <property type="match status" value="1"/>
</dbReference>
<dbReference type="GO" id="GO:0030014">
    <property type="term" value="C:CCR4-NOT complex"/>
    <property type="evidence" value="ECO:0007669"/>
    <property type="project" value="InterPro"/>
</dbReference>
<keyword evidence="14" id="KW-0694">RNA-binding</keyword>
<dbReference type="PANTHER" id="PTHR10797">
    <property type="entry name" value="CCR4-NOT TRANSCRIPTION COMPLEX SUBUNIT"/>
    <property type="match status" value="1"/>
</dbReference>
<keyword evidence="7" id="KW-0690">Ribosome biogenesis</keyword>
<dbReference type="GO" id="GO:0003723">
    <property type="term" value="F:RNA binding"/>
    <property type="evidence" value="ECO:0007669"/>
    <property type="project" value="UniProtKB-KW"/>
</dbReference>
<organism evidence="24 25">
    <name type="scientific">Mesorhabditis spiculigera</name>
    <dbReference type="NCBI Taxonomy" id="96644"/>
    <lineage>
        <taxon>Eukaryota</taxon>
        <taxon>Metazoa</taxon>
        <taxon>Ecdysozoa</taxon>
        <taxon>Nematoda</taxon>
        <taxon>Chromadorea</taxon>
        <taxon>Rhabditida</taxon>
        <taxon>Rhabditina</taxon>
        <taxon>Rhabditomorpha</taxon>
        <taxon>Rhabditoidea</taxon>
        <taxon>Rhabditidae</taxon>
        <taxon>Mesorhabditinae</taxon>
        <taxon>Mesorhabditis</taxon>
    </lineage>
</organism>
<dbReference type="InterPro" id="IPR036397">
    <property type="entry name" value="RNaseH_sf"/>
</dbReference>
<dbReference type="GO" id="GO:0042254">
    <property type="term" value="P:ribosome biogenesis"/>
    <property type="evidence" value="ECO:0007669"/>
    <property type="project" value="UniProtKB-KW"/>
</dbReference>
<evidence type="ECO:0000256" key="5">
    <source>
        <dbReference type="ARBA" id="ARBA00012161"/>
    </source>
</evidence>
<evidence type="ECO:0000256" key="10">
    <source>
        <dbReference type="ARBA" id="ARBA00022771"/>
    </source>
</evidence>
<comment type="catalytic activity">
    <reaction evidence="1">
        <text>Exonucleolytic cleavage of poly(A) to 5'-AMP.</text>
        <dbReference type="EC" id="3.1.13.4"/>
    </reaction>
</comment>
<comment type="function">
    <text evidence="19">Involved in pre-60S ribosomal particles maturation by promoting the nuclear export of the 60S ribosome.</text>
</comment>
<feature type="non-terminal residue" evidence="24">
    <location>
        <position position="1"/>
    </location>
</feature>
<gene>
    <name evidence="24" type="ORF">MSPICULIGERA_LOCUS12892</name>
</gene>
<dbReference type="EC" id="3.1.13.4" evidence="5"/>
<keyword evidence="13" id="KW-0269">Exonuclease</keyword>
<evidence type="ECO:0000256" key="16">
    <source>
        <dbReference type="ARBA" id="ARBA00023163"/>
    </source>
</evidence>
<dbReference type="GO" id="GO:0005737">
    <property type="term" value="C:cytoplasm"/>
    <property type="evidence" value="ECO:0007669"/>
    <property type="project" value="UniProtKB-SubCell"/>
</dbReference>
<evidence type="ECO:0000256" key="7">
    <source>
        <dbReference type="ARBA" id="ARBA00022517"/>
    </source>
</evidence>
<evidence type="ECO:0000256" key="12">
    <source>
        <dbReference type="ARBA" id="ARBA00022833"/>
    </source>
</evidence>
<dbReference type="PROSITE" id="PS50157">
    <property type="entry name" value="ZINC_FINGER_C2H2_2"/>
    <property type="match status" value="1"/>
</dbReference>
<keyword evidence="11" id="KW-0378">Hydrolase</keyword>
<evidence type="ECO:0000256" key="19">
    <source>
        <dbReference type="ARBA" id="ARBA00057732"/>
    </source>
</evidence>
<dbReference type="InterPro" id="IPR039637">
    <property type="entry name" value="CNOT7/CNOT8/Pop2"/>
</dbReference>
<keyword evidence="16" id="KW-0804">Transcription</keyword>
<keyword evidence="10 22" id="KW-0863">Zinc-finger</keyword>